<comment type="caution">
    <text evidence="1">The sequence shown here is derived from an EMBL/GenBank/DDBJ whole genome shotgun (WGS) entry which is preliminary data.</text>
</comment>
<organism evidence="1 2">
    <name type="scientific">Microbispora bryophytorum</name>
    <dbReference type="NCBI Taxonomy" id="1460882"/>
    <lineage>
        <taxon>Bacteria</taxon>
        <taxon>Bacillati</taxon>
        <taxon>Actinomycetota</taxon>
        <taxon>Actinomycetes</taxon>
        <taxon>Streptosporangiales</taxon>
        <taxon>Streptosporangiaceae</taxon>
        <taxon>Microbispora</taxon>
    </lineage>
</organism>
<evidence type="ECO:0000313" key="1">
    <source>
        <dbReference type="EMBL" id="GGO04103.1"/>
    </source>
</evidence>
<proteinExistence type="predicted"/>
<keyword evidence="2" id="KW-1185">Reference proteome</keyword>
<accession>A0A8H9GVK1</accession>
<protein>
    <submittedName>
        <fullName evidence="1">Uncharacterized protein</fullName>
    </submittedName>
</protein>
<dbReference type="OrthoDB" id="3540937at2"/>
<evidence type="ECO:0000313" key="2">
    <source>
        <dbReference type="Proteomes" id="UP000653480"/>
    </source>
</evidence>
<dbReference type="EMBL" id="BMMN01000002">
    <property type="protein sequence ID" value="GGO04103.1"/>
    <property type="molecule type" value="Genomic_DNA"/>
</dbReference>
<reference evidence="1" key="1">
    <citation type="journal article" date="2014" name="Int. J. Syst. Evol. Microbiol.">
        <title>Complete genome sequence of Corynebacterium casei LMG S-19264T (=DSM 44701T), isolated from a smear-ripened cheese.</title>
        <authorList>
            <consortium name="US DOE Joint Genome Institute (JGI-PGF)"/>
            <person name="Walter F."/>
            <person name="Albersmeier A."/>
            <person name="Kalinowski J."/>
            <person name="Ruckert C."/>
        </authorList>
    </citation>
    <scope>NUCLEOTIDE SEQUENCE</scope>
    <source>
        <strain evidence="1">CGMCC 4.7138</strain>
    </source>
</reference>
<reference evidence="1" key="2">
    <citation type="submission" date="2020-09" db="EMBL/GenBank/DDBJ databases">
        <authorList>
            <person name="Sun Q."/>
            <person name="Zhou Y."/>
        </authorList>
    </citation>
    <scope>NUCLEOTIDE SEQUENCE</scope>
    <source>
        <strain evidence="1">CGMCC 4.7138</strain>
    </source>
</reference>
<sequence length="190" mass="20549">MPEFTFDLVLQRPADRREQEAIFLVLVGTASPYGEVSLTISRFPREATLLAKGLPKASLSHPDLLRQGYIPIDAETRLVVGGATASLARNRRALRREDRGFSIKLGERDYTYLFGSRGEELRESARGPLVRLSSVDPTGQKFALTVLSDADATDLALAIVLQGADTSGLSITGAIMSGVTSFFNGGYGDR</sequence>
<dbReference type="Proteomes" id="UP000653480">
    <property type="component" value="Unassembled WGS sequence"/>
</dbReference>
<dbReference type="RefSeq" id="WP_142569212.1">
    <property type="nucleotide sequence ID" value="NZ_BMMN01000002.1"/>
</dbReference>
<dbReference type="AlphaFoldDB" id="A0A8H9GVK1"/>
<gene>
    <name evidence="1" type="ORF">GCM10011574_14730</name>
</gene>
<name>A0A8H9GVK1_9ACTN</name>